<dbReference type="PRINTS" id="PR00033">
    <property type="entry name" value="HTHASNC"/>
</dbReference>
<evidence type="ECO:0000256" key="3">
    <source>
        <dbReference type="ARBA" id="ARBA00023163"/>
    </source>
</evidence>
<evidence type="ECO:0000313" key="7">
    <source>
        <dbReference type="Proteomes" id="UP000313231"/>
    </source>
</evidence>
<sequence length="352" mass="38221">MGIDQARESVTLSELDLRIVQALQINPRASWSQVGRLLGVDPSTAARRWSRLVEHGAAWVSCQPLQDLDPALAVIEVVARPGRVLDVAAELAGDPQSMTIDVAAGTRDLLVTAACADEAALASYLLDRVAQVPQVAGVRSHIVVRAYTEASRWRLRTLTPEQEQAIAATVPTVAESSRVHVRGPIDQALVGVLSEDGRQTHGEVAARVGASESTVRRRIHALIGSGVLRLRCEVARGLTEWRTSEWFFLRVPSDRIDEAGQLLAAVPEVRAVLSAAGPYNLLVAVWLRSVADGQRLEIQLTRRLPHVEVADRSVVIRPYKLVGRLLDERGFATGVVPLDLGTAPTSRRARSE</sequence>
<dbReference type="PANTHER" id="PTHR30154">
    <property type="entry name" value="LEUCINE-RESPONSIVE REGULATORY PROTEIN"/>
    <property type="match status" value="1"/>
</dbReference>
<dbReference type="InterPro" id="IPR019887">
    <property type="entry name" value="Tscrpt_reg_AsnC/Lrp_C"/>
</dbReference>
<dbReference type="Pfam" id="PF13404">
    <property type="entry name" value="HTH_AsnC-type"/>
    <property type="match status" value="2"/>
</dbReference>
<dbReference type="RefSeq" id="WP_139623941.1">
    <property type="nucleotide sequence ID" value="NZ_VDMP01000026.1"/>
</dbReference>
<dbReference type="Gene3D" id="1.10.10.10">
    <property type="entry name" value="Winged helix-like DNA-binding domain superfamily/Winged helix DNA-binding domain"/>
    <property type="match status" value="2"/>
</dbReference>
<keyword evidence="7" id="KW-1185">Reference proteome</keyword>
<feature type="domain" description="Transcription regulator AsnC/Lrp ligand binding" evidence="4">
    <location>
        <begin position="76"/>
        <end position="145"/>
    </location>
</feature>
<feature type="domain" description="HTH asnC-type" evidence="5">
    <location>
        <begin position="185"/>
        <end position="222"/>
    </location>
</feature>
<evidence type="ECO:0000256" key="2">
    <source>
        <dbReference type="ARBA" id="ARBA00023125"/>
    </source>
</evidence>
<organism evidence="6 7">
    <name type="scientific">Nocardioides albidus</name>
    <dbReference type="NCBI Taxonomy" id="1517589"/>
    <lineage>
        <taxon>Bacteria</taxon>
        <taxon>Bacillati</taxon>
        <taxon>Actinomycetota</taxon>
        <taxon>Actinomycetes</taxon>
        <taxon>Propionibacteriales</taxon>
        <taxon>Nocardioidaceae</taxon>
        <taxon>Nocardioides</taxon>
    </lineage>
</organism>
<feature type="domain" description="HTH asnC-type" evidence="5">
    <location>
        <begin position="12"/>
        <end position="52"/>
    </location>
</feature>
<dbReference type="InterPro" id="IPR000485">
    <property type="entry name" value="AsnC-type_HTH_dom"/>
</dbReference>
<dbReference type="EMBL" id="VDMP01000026">
    <property type="protein sequence ID" value="TNM37400.1"/>
    <property type="molecule type" value="Genomic_DNA"/>
</dbReference>
<dbReference type="InterPro" id="IPR036390">
    <property type="entry name" value="WH_DNA-bd_sf"/>
</dbReference>
<gene>
    <name evidence="6" type="ORF">FHP29_16335</name>
</gene>
<evidence type="ECO:0000313" key="6">
    <source>
        <dbReference type="EMBL" id="TNM37400.1"/>
    </source>
</evidence>
<accession>A0A5C4VNC0</accession>
<dbReference type="PANTHER" id="PTHR30154:SF34">
    <property type="entry name" value="TRANSCRIPTIONAL REGULATOR AZLB"/>
    <property type="match status" value="1"/>
</dbReference>
<dbReference type="SUPFAM" id="SSF46785">
    <property type="entry name" value="Winged helix' DNA-binding domain"/>
    <property type="match status" value="2"/>
</dbReference>
<proteinExistence type="predicted"/>
<dbReference type="Proteomes" id="UP000313231">
    <property type="component" value="Unassembled WGS sequence"/>
</dbReference>
<feature type="domain" description="Transcription regulator AsnC/Lrp ligand binding" evidence="4">
    <location>
        <begin position="252"/>
        <end position="317"/>
    </location>
</feature>
<evidence type="ECO:0000259" key="4">
    <source>
        <dbReference type="Pfam" id="PF01037"/>
    </source>
</evidence>
<dbReference type="GO" id="GO:0043200">
    <property type="term" value="P:response to amino acid"/>
    <property type="evidence" value="ECO:0007669"/>
    <property type="project" value="TreeGrafter"/>
</dbReference>
<protein>
    <submittedName>
        <fullName evidence="6">Lrp/AsnC family transcriptional regulator</fullName>
    </submittedName>
</protein>
<dbReference type="SMART" id="SM00344">
    <property type="entry name" value="HTH_ASNC"/>
    <property type="match status" value="1"/>
</dbReference>
<keyword evidence="2" id="KW-0238">DNA-binding</keyword>
<dbReference type="Gene3D" id="3.30.70.920">
    <property type="match status" value="2"/>
</dbReference>
<dbReference type="InterPro" id="IPR036388">
    <property type="entry name" value="WH-like_DNA-bd_sf"/>
</dbReference>
<dbReference type="GO" id="GO:0043565">
    <property type="term" value="F:sequence-specific DNA binding"/>
    <property type="evidence" value="ECO:0007669"/>
    <property type="project" value="InterPro"/>
</dbReference>
<keyword evidence="1" id="KW-0805">Transcription regulation</keyword>
<name>A0A5C4VNC0_9ACTN</name>
<dbReference type="SUPFAM" id="SSF54909">
    <property type="entry name" value="Dimeric alpha+beta barrel"/>
    <property type="match status" value="2"/>
</dbReference>
<comment type="caution">
    <text evidence="6">The sequence shown here is derived from an EMBL/GenBank/DDBJ whole genome shotgun (WGS) entry which is preliminary data.</text>
</comment>
<dbReference type="GO" id="GO:0005829">
    <property type="term" value="C:cytosol"/>
    <property type="evidence" value="ECO:0007669"/>
    <property type="project" value="TreeGrafter"/>
</dbReference>
<dbReference type="AlphaFoldDB" id="A0A5C4VNC0"/>
<evidence type="ECO:0000259" key="5">
    <source>
        <dbReference type="Pfam" id="PF13404"/>
    </source>
</evidence>
<dbReference type="InterPro" id="IPR011008">
    <property type="entry name" value="Dimeric_a/b-barrel"/>
</dbReference>
<reference evidence="6 7" key="1">
    <citation type="journal article" date="2016" name="Int. J. Syst. Evol. Microbiol.">
        <title>Nocardioides albidus sp. nov., an actinobacterium isolated from garden soil.</title>
        <authorList>
            <person name="Singh H."/>
            <person name="Du J."/>
            <person name="Trinh H."/>
            <person name="Won K."/>
            <person name="Yang J.E."/>
            <person name="Yin C."/>
            <person name="Kook M."/>
            <person name="Yi T.H."/>
        </authorList>
    </citation>
    <scope>NUCLEOTIDE SEQUENCE [LARGE SCALE GENOMIC DNA]</scope>
    <source>
        <strain evidence="6 7">CCTCC AB 2015297</strain>
    </source>
</reference>
<keyword evidence="3" id="KW-0804">Transcription</keyword>
<evidence type="ECO:0000256" key="1">
    <source>
        <dbReference type="ARBA" id="ARBA00023015"/>
    </source>
</evidence>
<dbReference type="InterPro" id="IPR019888">
    <property type="entry name" value="Tscrpt_reg_AsnC-like"/>
</dbReference>
<dbReference type="Pfam" id="PF01037">
    <property type="entry name" value="AsnC_trans_reg"/>
    <property type="match status" value="2"/>
</dbReference>